<reference evidence="6" key="2">
    <citation type="submission" date="2020-09" db="EMBL/GenBank/DDBJ databases">
        <authorList>
            <person name="Sun Q."/>
            <person name="Kim S."/>
        </authorList>
    </citation>
    <scope>NUCLEOTIDE SEQUENCE</scope>
    <source>
        <strain evidence="6">KCTC 32337</strain>
    </source>
</reference>
<dbReference type="PANTHER" id="PTHR33546:SF1">
    <property type="entry name" value="LARGE, MULTIFUNCTIONAL SECRETED PROTEIN"/>
    <property type="match status" value="1"/>
</dbReference>
<comment type="caution">
    <text evidence="6">The sequence shown here is derived from an EMBL/GenBank/DDBJ whole genome shotgun (WGS) entry which is preliminary data.</text>
</comment>
<evidence type="ECO:0000259" key="5">
    <source>
        <dbReference type="PROSITE" id="PS51007"/>
    </source>
</evidence>
<keyword evidence="2 4" id="KW-0479">Metal-binding</keyword>
<evidence type="ECO:0000313" key="6">
    <source>
        <dbReference type="EMBL" id="GGZ74430.1"/>
    </source>
</evidence>
<reference evidence="6" key="1">
    <citation type="journal article" date="2014" name="Int. J. Syst. Evol. Microbiol.">
        <title>Complete genome sequence of Corynebacterium casei LMG S-19264T (=DSM 44701T), isolated from a smear-ripened cheese.</title>
        <authorList>
            <consortium name="US DOE Joint Genome Institute (JGI-PGF)"/>
            <person name="Walter F."/>
            <person name="Albersmeier A."/>
            <person name="Kalinowski J."/>
            <person name="Ruckert C."/>
        </authorList>
    </citation>
    <scope>NUCLEOTIDE SEQUENCE</scope>
    <source>
        <strain evidence="6">KCTC 32337</strain>
    </source>
</reference>
<dbReference type="AlphaFoldDB" id="A0A8H9M4Z7"/>
<dbReference type="Pfam" id="PF00034">
    <property type="entry name" value="Cytochrom_C"/>
    <property type="match status" value="1"/>
</dbReference>
<dbReference type="GO" id="GO:0020037">
    <property type="term" value="F:heme binding"/>
    <property type="evidence" value="ECO:0007669"/>
    <property type="project" value="InterPro"/>
</dbReference>
<sequence length="1163" mass="128396">MKYPKSRLRADKRLSASRLPPVLLGAVLTLLSIAGTYAVSAQNTVSKNTQATQSKNRAAMLRVGNVLFHENAHWTEVAEVQTDELDTSFVASKGDGVILHKMQTDSKQGANLRSTQDYRDVHITLDFNLAKGSRSALYLLGRYRLNITDIYGSRNLWPSLMGGIDSRYDEEREWKNYDGVAASQNAAKAPGEWQTLEVEFKAPRFDENGFKTEYAQFISVKVNGIQVQDKAVATGPARYALAKDDAPEGPIAIMGGAGQIAVKNVTVTERDFSQVEAQKAVSDIDRLPLGAKSGKPMINIVALGKKVFADKGCKECHEINPKAQSVKTGPMLFDVFAPSAKLLTVFDAAENHATQLKAEKAYLVDSLRSPTKLLAMRLEQDGSTKQFLPIMPAFNADALSENETNALYTYLLSLNSGSNVGEQFVWQEKPEKPYILSEDPNAELIADTPRLMRVNIGDSVSGRAYHVGLPNHMNYSFDPRTLAVEMVWSGRYLNMKNEKQGRADAPSEPGKLTKIWTPSVLSALFQPVLHDGQKVDFSFRAPPKVTGKLSQRLLKHETDFLTEIGKTPAAFIGVDTYPGHIPVFHYQVNDNTVAMQLNINQHKALMGRFDFTNLSPVKLNLADSKLTDIEVSVGSIEQGVWTIPVGEYSQVTFKANVPQAPDYMAMQDDPEFSQANVPQPITWTRARSEQLSLPKGYTLEHGSVPKDTFGRDILFEPLGIAFDSKGDTYVSTRTAGVWKVTSGHWQQFAEGVFGSLGLVLDDDNTIVIGEKPGLTRLIDADKDGWAERRENVADQFRFNSNYHEYLHGPAKTPDGGYLFTLNLGHGLPGGYAADGSMSTSGGFRGWAMHVDNKGRIRPLASGLRSPAGLAVDSKGDAYYTDNQGDFFGTSKLFRLKENAYYGHPAGLVDKPNMVIGHPDISFDNTKAKRELALALLPHARAMNSPGSPIWDETEGKFGPYAGQMFVGDQSQSNIFRVYTESVDGVEQAALLPFVAGTASGVMRLTFSPRDNSLWVGQTGRGWWAKGGNLTGLQRIVWDNETVPQSMHSISVRQDGFVVRFTQAVPPEQRPSFDKLSLSSWYYIEDASYGSKERGMREESVKHLAWSDNGQALHIKLAQFGLDERADVTHTSRIYELDLSNTDFANELDSFQSKAWYTLNAIPK</sequence>
<dbReference type="Proteomes" id="UP000622604">
    <property type="component" value="Unassembled WGS sequence"/>
</dbReference>
<dbReference type="InterPro" id="IPR011042">
    <property type="entry name" value="6-blade_b-propeller_TolB-like"/>
</dbReference>
<dbReference type="GO" id="GO:0046872">
    <property type="term" value="F:metal ion binding"/>
    <property type="evidence" value="ECO:0007669"/>
    <property type="project" value="UniProtKB-KW"/>
</dbReference>
<evidence type="ECO:0000256" key="3">
    <source>
        <dbReference type="ARBA" id="ARBA00023004"/>
    </source>
</evidence>
<dbReference type="SUPFAM" id="SSF63829">
    <property type="entry name" value="Calcium-dependent phosphotriesterase"/>
    <property type="match status" value="1"/>
</dbReference>
<dbReference type="InterPro" id="IPR009056">
    <property type="entry name" value="Cyt_c-like_dom"/>
</dbReference>
<dbReference type="PANTHER" id="PTHR33546">
    <property type="entry name" value="LARGE, MULTIFUNCTIONAL SECRETED PROTEIN-RELATED"/>
    <property type="match status" value="1"/>
</dbReference>
<dbReference type="PROSITE" id="PS51007">
    <property type="entry name" value="CYTC"/>
    <property type="match status" value="1"/>
</dbReference>
<dbReference type="InterPro" id="IPR036909">
    <property type="entry name" value="Cyt_c-like_dom_sf"/>
</dbReference>
<dbReference type="Gene3D" id="1.10.760.10">
    <property type="entry name" value="Cytochrome c-like domain"/>
    <property type="match status" value="1"/>
</dbReference>
<dbReference type="Pfam" id="PF06439">
    <property type="entry name" value="3keto-disac_hyd"/>
    <property type="match status" value="1"/>
</dbReference>
<feature type="domain" description="Cytochrome c" evidence="5">
    <location>
        <begin position="299"/>
        <end position="415"/>
    </location>
</feature>
<dbReference type="InterPro" id="IPR010496">
    <property type="entry name" value="AL/BT2_dom"/>
</dbReference>
<proteinExistence type="predicted"/>
<dbReference type="Gene3D" id="2.120.10.30">
    <property type="entry name" value="TolB, C-terminal domain"/>
    <property type="match status" value="1"/>
</dbReference>
<organism evidence="6 7">
    <name type="scientific">Paraglaciecola chathamensis</name>
    <dbReference type="NCBI Taxonomy" id="368405"/>
    <lineage>
        <taxon>Bacteria</taxon>
        <taxon>Pseudomonadati</taxon>
        <taxon>Pseudomonadota</taxon>
        <taxon>Gammaproteobacteria</taxon>
        <taxon>Alteromonadales</taxon>
        <taxon>Alteromonadaceae</taxon>
        <taxon>Paraglaciecola</taxon>
    </lineage>
</organism>
<evidence type="ECO:0000256" key="4">
    <source>
        <dbReference type="PROSITE-ProRule" id="PRU00433"/>
    </source>
</evidence>
<gene>
    <name evidence="6" type="ORF">GCM10011274_36000</name>
</gene>
<keyword evidence="3 4" id="KW-0408">Iron</keyword>
<dbReference type="EMBL" id="BMZC01000011">
    <property type="protein sequence ID" value="GGZ74430.1"/>
    <property type="molecule type" value="Genomic_DNA"/>
</dbReference>
<evidence type="ECO:0000313" key="7">
    <source>
        <dbReference type="Proteomes" id="UP000622604"/>
    </source>
</evidence>
<dbReference type="Gene3D" id="2.60.120.560">
    <property type="entry name" value="Exo-inulinase, domain 1"/>
    <property type="match status" value="1"/>
</dbReference>
<evidence type="ECO:0000256" key="2">
    <source>
        <dbReference type="ARBA" id="ARBA00022723"/>
    </source>
</evidence>
<dbReference type="GO" id="GO:0009055">
    <property type="term" value="F:electron transfer activity"/>
    <property type="evidence" value="ECO:0007669"/>
    <property type="project" value="InterPro"/>
</dbReference>
<dbReference type="GO" id="GO:0016787">
    <property type="term" value="F:hydrolase activity"/>
    <property type="evidence" value="ECO:0007669"/>
    <property type="project" value="InterPro"/>
</dbReference>
<dbReference type="RefSeq" id="WP_191866817.1">
    <property type="nucleotide sequence ID" value="NZ_BMZC01000011.1"/>
</dbReference>
<dbReference type="SUPFAM" id="SSF46626">
    <property type="entry name" value="Cytochrome c"/>
    <property type="match status" value="1"/>
</dbReference>
<evidence type="ECO:0000256" key="1">
    <source>
        <dbReference type="ARBA" id="ARBA00022617"/>
    </source>
</evidence>
<name>A0A8H9M4Z7_9ALTE</name>
<accession>A0A8H9M4Z7</accession>
<protein>
    <recommendedName>
        <fullName evidence="5">Cytochrome c domain-containing protein</fullName>
    </recommendedName>
</protein>
<keyword evidence="1 4" id="KW-0349">Heme</keyword>